<evidence type="ECO:0000256" key="1">
    <source>
        <dbReference type="SAM" id="MobiDB-lite"/>
    </source>
</evidence>
<gene>
    <name evidence="2" type="ORF">BC936DRAFT_146938</name>
</gene>
<dbReference type="EMBL" id="RBNI01005823">
    <property type="protein sequence ID" value="RUP46453.1"/>
    <property type="molecule type" value="Genomic_DNA"/>
</dbReference>
<proteinExistence type="predicted"/>
<dbReference type="Proteomes" id="UP000268093">
    <property type="component" value="Unassembled WGS sequence"/>
</dbReference>
<feature type="region of interest" description="Disordered" evidence="1">
    <location>
        <begin position="106"/>
        <end position="140"/>
    </location>
</feature>
<keyword evidence="3" id="KW-1185">Reference proteome</keyword>
<evidence type="ECO:0000313" key="3">
    <source>
        <dbReference type="Proteomes" id="UP000268093"/>
    </source>
</evidence>
<sequence length="140" mass="16568">MECDDGQIECRYISQLARTRRNHARPDDRRPKDRPVGAVFARVHASGDDEQFAADGTKRHASPILSRRRMTLRQRRRSPPSPLRSARLAIREDIEKDMQREWERRMKLEAGEDMDEDIEEEDPYRRSQVFSNLRFPSPHP</sequence>
<protein>
    <submittedName>
        <fullName evidence="2">Uncharacterized protein</fullName>
    </submittedName>
</protein>
<dbReference type="AlphaFoldDB" id="A0A433D6K9"/>
<evidence type="ECO:0000313" key="2">
    <source>
        <dbReference type="EMBL" id="RUP46453.1"/>
    </source>
</evidence>
<feature type="compositionally biased region" description="Basic residues" evidence="1">
    <location>
        <begin position="66"/>
        <end position="78"/>
    </location>
</feature>
<comment type="caution">
    <text evidence="2">The sequence shown here is derived from an EMBL/GenBank/DDBJ whole genome shotgun (WGS) entry which is preliminary data.</text>
</comment>
<feature type="region of interest" description="Disordered" evidence="1">
    <location>
        <begin position="46"/>
        <end position="87"/>
    </location>
</feature>
<accession>A0A433D6K9</accession>
<feature type="compositionally biased region" description="Acidic residues" evidence="1">
    <location>
        <begin position="111"/>
        <end position="122"/>
    </location>
</feature>
<name>A0A433D6K9_9FUNG</name>
<reference evidence="2 3" key="1">
    <citation type="journal article" date="2018" name="New Phytol.">
        <title>Phylogenomics of Endogonaceae and evolution of mycorrhizas within Mucoromycota.</title>
        <authorList>
            <person name="Chang Y."/>
            <person name="Desiro A."/>
            <person name="Na H."/>
            <person name="Sandor L."/>
            <person name="Lipzen A."/>
            <person name="Clum A."/>
            <person name="Barry K."/>
            <person name="Grigoriev I.V."/>
            <person name="Martin F.M."/>
            <person name="Stajich J.E."/>
            <person name="Smith M.E."/>
            <person name="Bonito G."/>
            <person name="Spatafora J.W."/>
        </authorList>
    </citation>
    <scope>NUCLEOTIDE SEQUENCE [LARGE SCALE GENOMIC DNA]</scope>
    <source>
        <strain evidence="2 3">GMNB39</strain>
    </source>
</reference>
<organism evidence="2 3">
    <name type="scientific">Jimgerdemannia flammicorona</name>
    <dbReference type="NCBI Taxonomy" id="994334"/>
    <lineage>
        <taxon>Eukaryota</taxon>
        <taxon>Fungi</taxon>
        <taxon>Fungi incertae sedis</taxon>
        <taxon>Mucoromycota</taxon>
        <taxon>Mucoromycotina</taxon>
        <taxon>Endogonomycetes</taxon>
        <taxon>Endogonales</taxon>
        <taxon>Endogonaceae</taxon>
        <taxon>Jimgerdemannia</taxon>
    </lineage>
</organism>